<dbReference type="KEGG" id="nps:KRR39_01840"/>
<feature type="domain" description="NAD-dependent epimerase/dehydratase" evidence="1">
    <location>
        <begin position="95"/>
        <end position="220"/>
    </location>
</feature>
<dbReference type="Proteomes" id="UP000683575">
    <property type="component" value="Chromosome"/>
</dbReference>
<evidence type="ECO:0000313" key="2">
    <source>
        <dbReference type="EMBL" id="QWZ08630.1"/>
    </source>
</evidence>
<dbReference type="Pfam" id="PF01370">
    <property type="entry name" value="Epimerase"/>
    <property type="match status" value="2"/>
</dbReference>
<dbReference type="PANTHER" id="PTHR43245">
    <property type="entry name" value="BIFUNCTIONAL POLYMYXIN RESISTANCE PROTEIN ARNA"/>
    <property type="match status" value="1"/>
</dbReference>
<keyword evidence="3" id="KW-1185">Reference proteome</keyword>
<organism evidence="2 3">
    <name type="scientific">Nocardioides panacis</name>
    <dbReference type="NCBI Taxonomy" id="2849501"/>
    <lineage>
        <taxon>Bacteria</taxon>
        <taxon>Bacillati</taxon>
        <taxon>Actinomycetota</taxon>
        <taxon>Actinomycetes</taxon>
        <taxon>Propionibacteriales</taxon>
        <taxon>Nocardioidaceae</taxon>
        <taxon>Nocardioides</taxon>
    </lineage>
</organism>
<dbReference type="AlphaFoldDB" id="A0A975Y0N4"/>
<accession>A0A975Y0N4</accession>
<gene>
    <name evidence="2" type="ORF">KRR39_01840</name>
</gene>
<reference evidence="2" key="1">
    <citation type="submission" date="2021-06" db="EMBL/GenBank/DDBJ databases">
        <title>Complete genome sequence of Nocardioides sp. G188.</title>
        <authorList>
            <person name="Im W.-T."/>
        </authorList>
    </citation>
    <scope>NUCLEOTIDE SEQUENCE</scope>
    <source>
        <strain evidence="2">G188</strain>
    </source>
</reference>
<protein>
    <submittedName>
        <fullName evidence="2">NAD-dependent epimerase/dehydratase family protein</fullName>
    </submittedName>
</protein>
<evidence type="ECO:0000313" key="3">
    <source>
        <dbReference type="Proteomes" id="UP000683575"/>
    </source>
</evidence>
<proteinExistence type="predicted"/>
<sequence length="310" mass="33485">MRVVVIGGTGHIGTYLVPSLVRAGHEVMVVSRGSRQPYRDDPVWRAIELVVCDREAAERDGTFGSLVAGLRPDAVLDLICFTADQARQLVGALDGQHVIHTGSVWSYGVSALVPTSEDAPKNPHGEYGVNKLAIERYLMGQDRVRATVVHPGHISGPGWMPIGPAGNLDPVVLDTLRADGSCLLPDRGGETIHHVHADDVASLHQACLEQPDAASGESFNSVCTQALTLRGYAELVARHFGHEPDLEFVPWAEFASRVDPEEADTTIEHIGRAPMFSMDKARSLLGFVPKHSVTETVLEAIDAWVTANRS</sequence>
<evidence type="ECO:0000259" key="1">
    <source>
        <dbReference type="Pfam" id="PF01370"/>
    </source>
</evidence>
<dbReference type="InterPro" id="IPR001509">
    <property type="entry name" value="Epimerase_deHydtase"/>
</dbReference>
<dbReference type="RefSeq" id="WP_216940226.1">
    <property type="nucleotide sequence ID" value="NZ_CP077062.1"/>
</dbReference>
<dbReference type="EMBL" id="CP077062">
    <property type="protein sequence ID" value="QWZ08630.1"/>
    <property type="molecule type" value="Genomic_DNA"/>
</dbReference>
<dbReference type="InterPro" id="IPR050177">
    <property type="entry name" value="Lipid_A_modif_metabolic_enz"/>
</dbReference>
<feature type="domain" description="NAD-dependent epimerase/dehydratase" evidence="1">
    <location>
        <begin position="3"/>
        <end position="78"/>
    </location>
</feature>
<name>A0A975Y0N4_9ACTN</name>